<dbReference type="PANTHER" id="PTHR12271">
    <property type="entry name" value="POLY A POLYMERASE CID PAP -RELATED"/>
    <property type="match status" value="1"/>
</dbReference>
<dbReference type="EMBL" id="JABSTR010000007">
    <property type="protein sequence ID" value="KAH9375728.1"/>
    <property type="molecule type" value="Genomic_DNA"/>
</dbReference>
<evidence type="ECO:0000259" key="7">
    <source>
        <dbReference type="Pfam" id="PF19088"/>
    </source>
</evidence>
<accession>A0A9J6GME8</accession>
<dbReference type="SUPFAM" id="SSF81631">
    <property type="entry name" value="PAP/OAS1 substrate-binding domain"/>
    <property type="match status" value="1"/>
</dbReference>
<dbReference type="Gene3D" id="3.30.460.10">
    <property type="entry name" value="Beta Polymerase, domain 2"/>
    <property type="match status" value="1"/>
</dbReference>
<evidence type="ECO:0000256" key="2">
    <source>
        <dbReference type="ARBA" id="ARBA00001946"/>
    </source>
</evidence>
<gene>
    <name evidence="8" type="ORF">HPB48_017590</name>
</gene>
<keyword evidence="3" id="KW-0808">Transferase</keyword>
<evidence type="ECO:0000259" key="6">
    <source>
        <dbReference type="Pfam" id="PF03828"/>
    </source>
</evidence>
<protein>
    <submittedName>
        <fullName evidence="8">Uncharacterized protein</fullName>
    </submittedName>
</protein>
<dbReference type="OMA" id="KCEEMSE"/>
<evidence type="ECO:0000256" key="4">
    <source>
        <dbReference type="ARBA" id="ARBA00022723"/>
    </source>
</evidence>
<comment type="cofactor">
    <cofactor evidence="1">
        <name>Mn(2+)</name>
        <dbReference type="ChEBI" id="CHEBI:29035"/>
    </cofactor>
</comment>
<dbReference type="InterPro" id="IPR045100">
    <property type="entry name" value="TUT4/7_NTP_transf"/>
</dbReference>
<comment type="caution">
    <text evidence="8">The sequence shown here is derived from an EMBL/GenBank/DDBJ whole genome shotgun (WGS) entry which is preliminary data.</text>
</comment>
<feature type="domain" description="Terminal uridylyltransferase 4/7 nucleotidyltransferase" evidence="7">
    <location>
        <begin position="3"/>
        <end position="129"/>
    </location>
</feature>
<evidence type="ECO:0000256" key="1">
    <source>
        <dbReference type="ARBA" id="ARBA00001936"/>
    </source>
</evidence>
<dbReference type="InterPro" id="IPR002058">
    <property type="entry name" value="PAP_assoc"/>
</dbReference>
<keyword evidence="9" id="KW-1185">Reference proteome</keyword>
<organism evidence="8 9">
    <name type="scientific">Haemaphysalis longicornis</name>
    <name type="common">Bush tick</name>
    <dbReference type="NCBI Taxonomy" id="44386"/>
    <lineage>
        <taxon>Eukaryota</taxon>
        <taxon>Metazoa</taxon>
        <taxon>Ecdysozoa</taxon>
        <taxon>Arthropoda</taxon>
        <taxon>Chelicerata</taxon>
        <taxon>Arachnida</taxon>
        <taxon>Acari</taxon>
        <taxon>Parasitiformes</taxon>
        <taxon>Ixodida</taxon>
        <taxon>Ixodoidea</taxon>
        <taxon>Ixodidae</taxon>
        <taxon>Haemaphysalinae</taxon>
        <taxon>Haemaphysalis</taxon>
    </lineage>
</organism>
<dbReference type="CDD" id="cd05402">
    <property type="entry name" value="NT_PAP_TUTase"/>
    <property type="match status" value="1"/>
</dbReference>
<evidence type="ECO:0000256" key="5">
    <source>
        <dbReference type="ARBA" id="ARBA00022842"/>
    </source>
</evidence>
<dbReference type="GO" id="GO:0031123">
    <property type="term" value="P:RNA 3'-end processing"/>
    <property type="evidence" value="ECO:0007669"/>
    <property type="project" value="TreeGrafter"/>
</dbReference>
<sequence length="314" mass="35923">MDVKNLPYPVDTQCDAISYFVKQIAKEHDFTREEVELLRRIAEDLKALKTLPDVRLTLHGSSVNGFGLKTSKVDVVLSPVGKADAVKLFIETGDLLLQCPKYSNVQKNFLSKAPRMLFRDVGSNTSCEIISLNHCNSLNTSRHVDDYASLDPCRVQTLGVAFRFWAKIYGLDQQEKGTLQAHPFAVMAVFFLQQCKPVVLPVLHEVKVCDVSESYFKPKHLDGRWVCKNYRSVGKLWVELPRFYAVEFKLNKHVVCIRKSRPVLIAEKKWNKRYTAIEDPYSSKWNLARSIPSDRVYLFVKGCLRSSAVYFLLP</sequence>
<dbReference type="PANTHER" id="PTHR12271:SF66">
    <property type="entry name" value="TERMINAL URIDYLYLTRANSFERASE TAILOR"/>
    <property type="match status" value="1"/>
</dbReference>
<dbReference type="Gene3D" id="1.10.1410.10">
    <property type="match status" value="1"/>
</dbReference>
<dbReference type="AlphaFoldDB" id="A0A9J6GME8"/>
<dbReference type="GO" id="GO:0050265">
    <property type="term" value="F:RNA uridylyltransferase activity"/>
    <property type="evidence" value="ECO:0007669"/>
    <property type="project" value="TreeGrafter"/>
</dbReference>
<dbReference type="Pfam" id="PF03828">
    <property type="entry name" value="PAP_assoc"/>
    <property type="match status" value="1"/>
</dbReference>
<dbReference type="Pfam" id="PF19088">
    <property type="entry name" value="TUTase"/>
    <property type="match status" value="1"/>
</dbReference>
<evidence type="ECO:0000256" key="3">
    <source>
        <dbReference type="ARBA" id="ARBA00022679"/>
    </source>
</evidence>
<keyword evidence="4" id="KW-0479">Metal-binding</keyword>
<evidence type="ECO:0000313" key="9">
    <source>
        <dbReference type="Proteomes" id="UP000821853"/>
    </source>
</evidence>
<keyword evidence="5" id="KW-0460">Magnesium</keyword>
<dbReference type="SUPFAM" id="SSF81301">
    <property type="entry name" value="Nucleotidyltransferase"/>
    <property type="match status" value="1"/>
</dbReference>
<reference evidence="8 9" key="1">
    <citation type="journal article" date="2020" name="Cell">
        <title>Large-Scale Comparative Analyses of Tick Genomes Elucidate Their Genetic Diversity and Vector Capacities.</title>
        <authorList>
            <consortium name="Tick Genome and Microbiome Consortium (TIGMIC)"/>
            <person name="Jia N."/>
            <person name="Wang J."/>
            <person name="Shi W."/>
            <person name="Du L."/>
            <person name="Sun Y."/>
            <person name="Zhan W."/>
            <person name="Jiang J.F."/>
            <person name="Wang Q."/>
            <person name="Zhang B."/>
            <person name="Ji P."/>
            <person name="Bell-Sakyi L."/>
            <person name="Cui X.M."/>
            <person name="Yuan T.T."/>
            <person name="Jiang B.G."/>
            <person name="Yang W.F."/>
            <person name="Lam T.T."/>
            <person name="Chang Q.C."/>
            <person name="Ding S.J."/>
            <person name="Wang X.J."/>
            <person name="Zhu J.G."/>
            <person name="Ruan X.D."/>
            <person name="Zhao L."/>
            <person name="Wei J.T."/>
            <person name="Ye R.Z."/>
            <person name="Que T.C."/>
            <person name="Du C.H."/>
            <person name="Zhou Y.H."/>
            <person name="Cheng J.X."/>
            <person name="Dai P.F."/>
            <person name="Guo W.B."/>
            <person name="Han X.H."/>
            <person name="Huang E.J."/>
            <person name="Li L.F."/>
            <person name="Wei W."/>
            <person name="Gao Y.C."/>
            <person name="Liu J.Z."/>
            <person name="Shao H.Z."/>
            <person name="Wang X."/>
            <person name="Wang C.C."/>
            <person name="Yang T.C."/>
            <person name="Huo Q.B."/>
            <person name="Li W."/>
            <person name="Chen H.Y."/>
            <person name="Chen S.E."/>
            <person name="Zhou L.G."/>
            <person name="Ni X.B."/>
            <person name="Tian J.H."/>
            <person name="Sheng Y."/>
            <person name="Liu T."/>
            <person name="Pan Y.S."/>
            <person name="Xia L.Y."/>
            <person name="Li J."/>
            <person name="Zhao F."/>
            <person name="Cao W.C."/>
        </authorList>
    </citation>
    <scope>NUCLEOTIDE SEQUENCE [LARGE SCALE GENOMIC DNA]</scope>
    <source>
        <strain evidence="8">HaeL-2018</strain>
    </source>
</reference>
<dbReference type="GO" id="GO:0046872">
    <property type="term" value="F:metal ion binding"/>
    <property type="evidence" value="ECO:0007669"/>
    <property type="project" value="UniProtKB-KW"/>
</dbReference>
<dbReference type="OrthoDB" id="407432at2759"/>
<comment type="cofactor">
    <cofactor evidence="2">
        <name>Mg(2+)</name>
        <dbReference type="ChEBI" id="CHEBI:18420"/>
    </cofactor>
</comment>
<dbReference type="VEuPathDB" id="VectorBase:HLOH_042478"/>
<dbReference type="InterPro" id="IPR043519">
    <property type="entry name" value="NT_sf"/>
</dbReference>
<name>A0A9J6GME8_HAELO</name>
<proteinExistence type="predicted"/>
<dbReference type="Proteomes" id="UP000821853">
    <property type="component" value="Chromosome 5"/>
</dbReference>
<evidence type="ECO:0000313" key="8">
    <source>
        <dbReference type="EMBL" id="KAH9375728.1"/>
    </source>
</evidence>
<feature type="domain" description="PAP-associated" evidence="6">
    <location>
        <begin position="232"/>
        <end position="282"/>
    </location>
</feature>